<keyword evidence="12" id="KW-0460">Magnesium</keyword>
<accession>A0ABM7MYQ3</accession>
<evidence type="ECO:0000313" key="21">
    <source>
        <dbReference type="EMBL" id="BCQ34319.1"/>
    </source>
</evidence>
<dbReference type="Gene3D" id="3.30.70.270">
    <property type="match status" value="1"/>
</dbReference>
<keyword evidence="11" id="KW-0547">Nucleotide-binding</keyword>
<dbReference type="Proteomes" id="UP000677515">
    <property type="component" value="Chromosome"/>
</dbReference>
<keyword evidence="15 19" id="KW-0472">Membrane</keyword>
<comment type="subunit">
    <text evidence="4">Homodimer.</text>
</comment>
<evidence type="ECO:0000256" key="17">
    <source>
        <dbReference type="ARBA" id="ARBA00034247"/>
    </source>
</evidence>
<dbReference type="EMBL" id="AP024329">
    <property type="protein sequence ID" value="BCQ34319.1"/>
    <property type="molecule type" value="Genomic_DNA"/>
</dbReference>
<evidence type="ECO:0000256" key="7">
    <source>
        <dbReference type="ARBA" id="ARBA00022519"/>
    </source>
</evidence>
<evidence type="ECO:0000256" key="18">
    <source>
        <dbReference type="ARBA" id="ARBA00045634"/>
    </source>
</evidence>
<dbReference type="PANTHER" id="PTHR45138">
    <property type="entry name" value="REGULATORY COMPONENTS OF SENSORY TRANSDUCTION SYSTEM"/>
    <property type="match status" value="1"/>
</dbReference>
<dbReference type="NCBIfam" id="TIGR00254">
    <property type="entry name" value="GGDEF"/>
    <property type="match status" value="1"/>
</dbReference>
<evidence type="ECO:0000256" key="10">
    <source>
        <dbReference type="ARBA" id="ARBA00022723"/>
    </source>
</evidence>
<dbReference type="NCBIfam" id="NF011955">
    <property type="entry name" value="PRK15426.1"/>
    <property type="match status" value="1"/>
</dbReference>
<dbReference type="PANTHER" id="PTHR45138:SF16">
    <property type="entry name" value="DIGUANYLATE CYCLASE DGCQ-RELATED"/>
    <property type="match status" value="1"/>
</dbReference>
<proteinExistence type="predicted"/>
<evidence type="ECO:0000256" key="2">
    <source>
        <dbReference type="ARBA" id="ARBA00004665"/>
    </source>
</evidence>
<evidence type="ECO:0000256" key="6">
    <source>
        <dbReference type="ARBA" id="ARBA00022475"/>
    </source>
</evidence>
<evidence type="ECO:0000256" key="3">
    <source>
        <dbReference type="ARBA" id="ARBA00005186"/>
    </source>
</evidence>
<evidence type="ECO:0000256" key="1">
    <source>
        <dbReference type="ARBA" id="ARBA00004429"/>
    </source>
</evidence>
<evidence type="ECO:0000259" key="20">
    <source>
        <dbReference type="PROSITE" id="PS50887"/>
    </source>
</evidence>
<keyword evidence="7" id="KW-0997">Cell inner membrane</keyword>
<dbReference type="InterPro" id="IPR029151">
    <property type="entry name" value="Sensor-like_sf"/>
</dbReference>
<dbReference type="InterPro" id="IPR000160">
    <property type="entry name" value="GGDEF_dom"/>
</dbReference>
<dbReference type="SUPFAM" id="SSF55073">
    <property type="entry name" value="Nucleotide cyclase"/>
    <property type="match status" value="1"/>
</dbReference>
<keyword evidence="9 19" id="KW-0812">Transmembrane</keyword>
<evidence type="ECO:0000256" key="14">
    <source>
        <dbReference type="ARBA" id="ARBA00022989"/>
    </source>
</evidence>
<feature type="domain" description="GGDEF" evidence="20">
    <location>
        <begin position="416"/>
        <end position="550"/>
    </location>
</feature>
<dbReference type="SMART" id="SM00267">
    <property type="entry name" value="GGDEF"/>
    <property type="match status" value="1"/>
</dbReference>
<evidence type="ECO:0000256" key="16">
    <source>
        <dbReference type="ARBA" id="ARBA00031311"/>
    </source>
</evidence>
<keyword evidence="22" id="KW-1185">Reference proteome</keyword>
<reference evidence="21 22" key="1">
    <citation type="submission" date="2021-01" db="EMBL/GenBank/DDBJ databases">
        <title>Complete genome sequence of Erwinia rhapontici MAFF 311153.</title>
        <authorList>
            <person name="Morohoshi T."/>
            <person name="Someya N."/>
        </authorList>
    </citation>
    <scope>NUCLEOTIDE SEQUENCE [LARGE SCALE GENOMIC DNA]</scope>
    <source>
        <strain evidence="21 22">MAFF 311153</strain>
    </source>
</reference>
<dbReference type="RefSeq" id="WP_213202289.1">
    <property type="nucleotide sequence ID" value="NZ_AP024329.1"/>
</dbReference>
<evidence type="ECO:0000256" key="8">
    <source>
        <dbReference type="ARBA" id="ARBA00022679"/>
    </source>
</evidence>
<protein>
    <recommendedName>
        <fullName evidence="5">diguanylate cyclase</fullName>
        <ecNumber evidence="5">2.7.7.65</ecNumber>
    </recommendedName>
    <alternativeName>
        <fullName evidence="16">Cellulose synthesis regulatory protein</fullName>
    </alternativeName>
</protein>
<evidence type="ECO:0000256" key="13">
    <source>
        <dbReference type="ARBA" id="ARBA00022916"/>
    </source>
</evidence>
<name>A0ABM7MYQ3_ERWRD</name>
<keyword evidence="14 19" id="KW-1133">Transmembrane helix</keyword>
<dbReference type="InterPro" id="IPR029787">
    <property type="entry name" value="Nucleotide_cyclase"/>
</dbReference>
<comment type="pathway">
    <text evidence="3">Glycan metabolism; bacterial cellulose biosynthesis.</text>
</comment>
<dbReference type="Pfam" id="PF17151">
    <property type="entry name" value="CHASE7"/>
    <property type="match status" value="1"/>
</dbReference>
<dbReference type="PROSITE" id="PS50887">
    <property type="entry name" value="GGDEF"/>
    <property type="match status" value="1"/>
</dbReference>
<evidence type="ECO:0000256" key="4">
    <source>
        <dbReference type="ARBA" id="ARBA00011738"/>
    </source>
</evidence>
<dbReference type="SUPFAM" id="SSF103190">
    <property type="entry name" value="Sensory domain-like"/>
    <property type="match status" value="1"/>
</dbReference>
<evidence type="ECO:0000256" key="5">
    <source>
        <dbReference type="ARBA" id="ARBA00012528"/>
    </source>
</evidence>
<comment type="pathway">
    <text evidence="2">Purine metabolism; 3',5'-cyclic di-GMP biosynthesis.</text>
</comment>
<dbReference type="InterPro" id="IPR050469">
    <property type="entry name" value="Diguanylate_Cyclase"/>
</dbReference>
<evidence type="ECO:0000256" key="12">
    <source>
        <dbReference type="ARBA" id="ARBA00022842"/>
    </source>
</evidence>
<evidence type="ECO:0000256" key="19">
    <source>
        <dbReference type="SAM" id="Phobius"/>
    </source>
</evidence>
<dbReference type="Pfam" id="PF00990">
    <property type="entry name" value="GGDEF"/>
    <property type="match status" value="1"/>
</dbReference>
<dbReference type="CDD" id="cd18773">
    <property type="entry name" value="PDC1_HK_sensor"/>
    <property type="match status" value="1"/>
</dbReference>
<evidence type="ECO:0000256" key="11">
    <source>
        <dbReference type="ARBA" id="ARBA00022741"/>
    </source>
</evidence>
<organism evidence="21 22">
    <name type="scientific">Erwinia rhapontici</name>
    <name type="common">Pectobacterium rhapontici</name>
    <dbReference type="NCBI Taxonomy" id="55212"/>
    <lineage>
        <taxon>Bacteria</taxon>
        <taxon>Pseudomonadati</taxon>
        <taxon>Pseudomonadota</taxon>
        <taxon>Gammaproteobacteria</taxon>
        <taxon>Enterobacterales</taxon>
        <taxon>Erwiniaceae</taxon>
        <taxon>Erwinia</taxon>
    </lineage>
</organism>
<dbReference type="InterPro" id="IPR043128">
    <property type="entry name" value="Rev_trsase/Diguanyl_cyclase"/>
</dbReference>
<keyword evidence="8" id="KW-0808">Transferase</keyword>
<dbReference type="InterPro" id="IPR033416">
    <property type="entry name" value="CHASE7"/>
</dbReference>
<sequence>MPDKSSRFFRPKNMVHFCFAIVFAFSSILTLHEAIVLKSSHETTQRAWLTQAGSSLERQWQQSIDEMFFFRNMLRHALGDPLETDKSRDALTVFAGERQSPLWSISINTERSIPISGISDAAVQRLPLLDRSDPQRLNDELTAALEMSYILQFNNPQQDFHYRLWYISRAGFYLSSVPDDHAETATSYSSVINRPYFLSASPEQNPQRKLRWSGTYRSVDNEGDVVTVALPVDHDQYWYGVLAMDFSTQVIQRYLQHALPRWQDGSIILFDSQQHAVAISDGQPLNEHGLDAAQVASIFSQVTPEQSGQIRSGMQLITWMHLQNFDGLLVNVQTLHEGLRGEAGRVMMILLLMWGLFSLTLLASHQAIIRMIGRLLTLQETLSWRANYDGLTRLLNRSAFFDHAERVSAFCERQQQPVSLIQLDLDHFKSVNDTLGHHAGDVVLTHAAAIIAQTVRKVDVLGRVGGEEFCIVLPDTGLEEAVEIAERIRGKLASKEVLIDATHTLKVTASLGVSSSEGQQEYQIDTLQSVADGRLYQAKAAGRNCVSSGP</sequence>
<comment type="subcellular location">
    <subcellularLocation>
        <location evidence="1">Cell inner membrane</location>
        <topology evidence="1">Multi-pass membrane protein</topology>
    </subcellularLocation>
</comment>
<comment type="function">
    <text evidence="18">Catalyzes the synthesis of cyclic-di-GMP (c-di-GMP) via the condensation of 2 GTP molecules. Cyclic-di-GMP is a second messenger which controls cell surface-associated traits in bacteria. Involved in the regulation of cellulose production.</text>
</comment>
<comment type="catalytic activity">
    <reaction evidence="17">
        <text>2 GTP = 3',3'-c-di-GMP + 2 diphosphate</text>
        <dbReference type="Rhea" id="RHEA:24898"/>
        <dbReference type="ChEBI" id="CHEBI:33019"/>
        <dbReference type="ChEBI" id="CHEBI:37565"/>
        <dbReference type="ChEBI" id="CHEBI:58805"/>
        <dbReference type="EC" id="2.7.7.65"/>
    </reaction>
</comment>
<evidence type="ECO:0000256" key="9">
    <source>
        <dbReference type="ARBA" id="ARBA00022692"/>
    </source>
</evidence>
<evidence type="ECO:0000256" key="15">
    <source>
        <dbReference type="ARBA" id="ARBA00023136"/>
    </source>
</evidence>
<keyword evidence="10" id="KW-0479">Metal-binding</keyword>
<gene>
    <name evidence="21" type="ORF">ERHA53_16620</name>
</gene>
<evidence type="ECO:0000313" key="22">
    <source>
        <dbReference type="Proteomes" id="UP000677515"/>
    </source>
</evidence>
<keyword evidence="13" id="KW-0135">Cellulose biosynthesis</keyword>
<dbReference type="EC" id="2.7.7.65" evidence="5"/>
<feature type="transmembrane region" description="Helical" evidence="19">
    <location>
        <begin position="346"/>
        <end position="364"/>
    </location>
</feature>
<keyword evidence="6" id="KW-1003">Cell membrane</keyword>
<dbReference type="CDD" id="cd01949">
    <property type="entry name" value="GGDEF"/>
    <property type="match status" value="1"/>
</dbReference>